<dbReference type="SUPFAM" id="SSF103647">
    <property type="entry name" value="TSP type-3 repeat"/>
    <property type="match status" value="1"/>
</dbReference>
<feature type="region of interest" description="Disordered" evidence="3">
    <location>
        <begin position="104"/>
        <end position="136"/>
    </location>
</feature>
<evidence type="ECO:0000256" key="3">
    <source>
        <dbReference type="SAM" id="MobiDB-lite"/>
    </source>
</evidence>
<gene>
    <name evidence="6" type="ORF">BX611_2233</name>
</gene>
<proteinExistence type="predicted"/>
<keyword evidence="2" id="KW-0106">Calcium</keyword>
<evidence type="ECO:0000259" key="5">
    <source>
        <dbReference type="Pfam" id="PF18998"/>
    </source>
</evidence>
<reference evidence="6 7" key="1">
    <citation type="submission" date="2018-08" db="EMBL/GenBank/DDBJ databases">
        <title>Genomic Encyclopedia of Type Strains, Phase III (KMG-III): the genomes of soil and plant-associated and newly described type strains.</title>
        <authorList>
            <person name="Whitman W."/>
        </authorList>
    </citation>
    <scope>NUCLEOTIDE SEQUENCE [LARGE SCALE GENOMIC DNA]</scope>
    <source>
        <strain evidence="6 7">325-5</strain>
    </source>
</reference>
<accession>A0A3D9RV89</accession>
<dbReference type="Proteomes" id="UP000256429">
    <property type="component" value="Unassembled WGS sequence"/>
</dbReference>
<dbReference type="AlphaFoldDB" id="A0A3D9RV89"/>
<dbReference type="GO" id="GO:0005509">
    <property type="term" value="F:calcium ion binding"/>
    <property type="evidence" value="ECO:0007669"/>
    <property type="project" value="InterPro"/>
</dbReference>
<feature type="domain" description="Bacterial repeat" evidence="5">
    <location>
        <begin position="29"/>
        <end position="97"/>
    </location>
</feature>
<dbReference type="InterPro" id="IPR028974">
    <property type="entry name" value="TSP_type-3_rpt"/>
</dbReference>
<keyword evidence="1 4" id="KW-0732">Signal</keyword>
<dbReference type="OrthoDB" id="9805017at2"/>
<keyword evidence="7" id="KW-1185">Reference proteome</keyword>
<feature type="chain" id="PRO_5017770778" evidence="4">
    <location>
        <begin position="19"/>
        <end position="400"/>
    </location>
</feature>
<dbReference type="Pfam" id="PF02412">
    <property type="entry name" value="TSP_3"/>
    <property type="match status" value="2"/>
</dbReference>
<dbReference type="InterPro" id="IPR003367">
    <property type="entry name" value="Thrombospondin_3-like_rpt"/>
</dbReference>
<feature type="signal peptide" evidence="4">
    <location>
        <begin position="1"/>
        <end position="18"/>
    </location>
</feature>
<evidence type="ECO:0000256" key="1">
    <source>
        <dbReference type="ARBA" id="ARBA00022729"/>
    </source>
</evidence>
<evidence type="ECO:0000256" key="4">
    <source>
        <dbReference type="SAM" id="SignalP"/>
    </source>
</evidence>
<dbReference type="RefSeq" id="WP_115881161.1">
    <property type="nucleotide sequence ID" value="NZ_QTTQ01000011.1"/>
</dbReference>
<protein>
    <submittedName>
        <fullName evidence="6">Thrombospondin type 3 repeat-containing protein</fullName>
    </submittedName>
</protein>
<dbReference type="Pfam" id="PF18998">
    <property type="entry name" value="Flg_new_2"/>
    <property type="match status" value="1"/>
</dbReference>
<dbReference type="PANTHER" id="PTHR10199:SF119">
    <property type="entry name" value="RE20510P"/>
    <property type="match status" value="1"/>
</dbReference>
<evidence type="ECO:0000313" key="6">
    <source>
        <dbReference type="EMBL" id="REE80585.1"/>
    </source>
</evidence>
<feature type="compositionally biased region" description="Polar residues" evidence="3">
    <location>
        <begin position="116"/>
        <end position="129"/>
    </location>
</feature>
<organism evidence="6 7">
    <name type="scientific">Lutibacter oceani</name>
    <dbReference type="NCBI Taxonomy" id="1853311"/>
    <lineage>
        <taxon>Bacteria</taxon>
        <taxon>Pseudomonadati</taxon>
        <taxon>Bacteroidota</taxon>
        <taxon>Flavobacteriia</taxon>
        <taxon>Flavobacteriales</taxon>
        <taxon>Flavobacteriaceae</taxon>
        <taxon>Lutibacter</taxon>
    </lineage>
</organism>
<evidence type="ECO:0000256" key="2">
    <source>
        <dbReference type="ARBA" id="ARBA00022837"/>
    </source>
</evidence>
<comment type="caution">
    <text evidence="6">The sequence shown here is derived from an EMBL/GenBank/DDBJ whole genome shotgun (WGS) entry which is preliminary data.</text>
</comment>
<dbReference type="InterPro" id="IPR044060">
    <property type="entry name" value="Bacterial_rp_domain"/>
</dbReference>
<dbReference type="PROSITE" id="PS51257">
    <property type="entry name" value="PROKAR_LIPOPROTEIN"/>
    <property type="match status" value="1"/>
</dbReference>
<dbReference type="EMBL" id="QTTQ01000011">
    <property type="protein sequence ID" value="REE80585.1"/>
    <property type="molecule type" value="Genomic_DNA"/>
</dbReference>
<sequence>MKTYFKALFLLLFVYSCAPEEIEIVGTVTTTVFPENSGTVATIRQVDMVQLIAIPTENYVFKGWSLEKNSVTLEIVNPLFVNLDTTDKNITAVFEKKDSDEDGITDDIDICPDTPSNESVDANGCSVSQRDTDDDGVPDDVDNCPETSNPAQLDFDLDGIGDVCDDDIDNDGVLNDLDLCSETPLGELVNGDGCSGSQIGIQGVNFMNGYLSGGSADVIEIAVEGDNAYIYEELSSDPDCNDNWYPRGSLCDQAPYINDPDFSYRQDEDSGATWGIDDFDFNAYGILVIDLGSEQFINSMSVFQMFSDGKATHIEAYAYPNATAPPSSEDSNWSQLFPYTEVGEGTEVDGIGQANTVSDPLKIQFSGVFTRYIMLYVKNDGSLGDEDYIELRQIKAFYTE</sequence>
<dbReference type="PANTHER" id="PTHR10199">
    <property type="entry name" value="THROMBOSPONDIN"/>
    <property type="match status" value="1"/>
</dbReference>
<name>A0A3D9RV89_9FLAO</name>
<dbReference type="Gene3D" id="4.10.1080.10">
    <property type="entry name" value="TSP type-3 repeat"/>
    <property type="match status" value="1"/>
</dbReference>
<evidence type="ECO:0000313" key="7">
    <source>
        <dbReference type="Proteomes" id="UP000256429"/>
    </source>
</evidence>
<dbReference type="GO" id="GO:0007155">
    <property type="term" value="P:cell adhesion"/>
    <property type="evidence" value="ECO:0007669"/>
    <property type="project" value="InterPro"/>
</dbReference>